<comment type="caution">
    <text evidence="16">Lacks conserved residue(s) required for the propagation of feature annotation.</text>
</comment>
<dbReference type="SFLD" id="SFLDG01060">
    <property type="entry name" value="BATS_domain_containing"/>
    <property type="match status" value="1"/>
</dbReference>
<dbReference type="Pfam" id="PF06968">
    <property type="entry name" value="BATS"/>
    <property type="match status" value="1"/>
</dbReference>
<dbReference type="GO" id="GO:0051537">
    <property type="term" value="F:2 iron, 2 sulfur cluster binding"/>
    <property type="evidence" value="ECO:0007669"/>
    <property type="project" value="UniProtKB-KW"/>
</dbReference>
<comment type="similarity">
    <text evidence="2 16">Belongs to the radical SAM superfamily. Biotin synthase family.</text>
</comment>
<evidence type="ECO:0000256" key="1">
    <source>
        <dbReference type="ARBA" id="ARBA00004942"/>
    </source>
</evidence>
<dbReference type="PROSITE" id="PS51918">
    <property type="entry name" value="RADICAL_SAM"/>
    <property type="match status" value="1"/>
</dbReference>
<comment type="catalytic activity">
    <reaction evidence="13 16">
        <text>(4R,5S)-dethiobiotin + (sulfur carrier)-SH + 2 reduced [2Fe-2S]-[ferredoxin] + 2 S-adenosyl-L-methionine = (sulfur carrier)-H + biotin + 2 5'-deoxyadenosine + 2 L-methionine + 2 oxidized [2Fe-2S]-[ferredoxin]</text>
        <dbReference type="Rhea" id="RHEA:22060"/>
        <dbReference type="Rhea" id="RHEA-COMP:10000"/>
        <dbReference type="Rhea" id="RHEA-COMP:10001"/>
        <dbReference type="Rhea" id="RHEA-COMP:14737"/>
        <dbReference type="Rhea" id="RHEA-COMP:14739"/>
        <dbReference type="ChEBI" id="CHEBI:17319"/>
        <dbReference type="ChEBI" id="CHEBI:29917"/>
        <dbReference type="ChEBI" id="CHEBI:33737"/>
        <dbReference type="ChEBI" id="CHEBI:33738"/>
        <dbReference type="ChEBI" id="CHEBI:57586"/>
        <dbReference type="ChEBI" id="CHEBI:57844"/>
        <dbReference type="ChEBI" id="CHEBI:59789"/>
        <dbReference type="ChEBI" id="CHEBI:64428"/>
        <dbReference type="ChEBI" id="CHEBI:149473"/>
        <dbReference type="EC" id="2.8.1.6"/>
    </reaction>
</comment>
<feature type="binding site" evidence="16 17">
    <location>
        <position position="206"/>
    </location>
    <ligand>
        <name>[2Fe-2S] cluster</name>
        <dbReference type="ChEBI" id="CHEBI:190135"/>
    </ligand>
</feature>
<dbReference type="InterPro" id="IPR007197">
    <property type="entry name" value="rSAM"/>
</dbReference>
<dbReference type="SFLD" id="SFLDG01278">
    <property type="entry name" value="biotin_synthase_like"/>
    <property type="match status" value="1"/>
</dbReference>
<keyword evidence="6 16" id="KW-0808">Transferase</keyword>
<evidence type="ECO:0000256" key="11">
    <source>
        <dbReference type="ARBA" id="ARBA00023004"/>
    </source>
</evidence>
<feature type="binding site" evidence="16 17">
    <location>
        <position position="78"/>
    </location>
    <ligand>
        <name>[4Fe-4S] cluster</name>
        <dbReference type="ChEBI" id="CHEBI:49883"/>
        <note>4Fe-4S-S-AdoMet</note>
    </ligand>
</feature>
<dbReference type="GO" id="GO:0009102">
    <property type="term" value="P:biotin biosynthetic process"/>
    <property type="evidence" value="ECO:0007669"/>
    <property type="project" value="UniProtKB-UniRule"/>
</dbReference>
<keyword evidence="5 16" id="KW-0004">4Fe-4S</keyword>
<proteinExistence type="inferred from homology"/>
<dbReference type="Gene3D" id="3.20.20.70">
    <property type="entry name" value="Aldolase class I"/>
    <property type="match status" value="1"/>
</dbReference>
<dbReference type="SMART" id="SM00729">
    <property type="entry name" value="Elp3"/>
    <property type="match status" value="1"/>
</dbReference>
<dbReference type="InterPro" id="IPR002684">
    <property type="entry name" value="Biotin_synth/BioAB"/>
</dbReference>
<evidence type="ECO:0000256" key="9">
    <source>
        <dbReference type="ARBA" id="ARBA00022723"/>
    </source>
</evidence>
<keyword evidence="7 16" id="KW-0949">S-adenosyl-L-methionine</keyword>
<reference evidence="19" key="1">
    <citation type="submission" date="2023-08" db="EMBL/GenBank/DDBJ databases">
        <title>The draft genome of Tsukamurella strandjordii strain 050030.</title>
        <authorList>
            <person name="Zhao F."/>
            <person name="Feng Y."/>
            <person name="Zong Z."/>
        </authorList>
    </citation>
    <scope>NUCLEOTIDE SEQUENCE</scope>
    <source>
        <strain evidence="19">050030</strain>
    </source>
</reference>
<evidence type="ECO:0000256" key="10">
    <source>
        <dbReference type="ARBA" id="ARBA00022756"/>
    </source>
</evidence>
<feature type="binding site" evidence="16 17">
    <location>
        <position position="71"/>
    </location>
    <ligand>
        <name>[4Fe-4S] cluster</name>
        <dbReference type="ChEBI" id="CHEBI:49883"/>
        <note>4Fe-4S-S-AdoMet</note>
    </ligand>
</feature>
<comment type="cofactor">
    <cofactor evidence="16 17">
        <name>[4Fe-4S] cluster</name>
        <dbReference type="ChEBI" id="CHEBI:49883"/>
    </cofactor>
    <text evidence="16 17">Binds 1 [4Fe-4S] cluster. The cluster is coordinated with 3 cysteines and an exchangeable S-adenosyl-L-methionine.</text>
</comment>
<comment type="cofactor">
    <cofactor evidence="16">
        <name>[2Fe-2S] cluster</name>
        <dbReference type="ChEBI" id="CHEBI:190135"/>
    </cofactor>
    <text evidence="16">Binds 1 [2Fe-2S] cluster. The cluster is coordinated with 3 cysteines and 1 arginine.</text>
</comment>
<accession>A0AA90N9H4</accession>
<comment type="subunit">
    <text evidence="3 16">Homodimer.</text>
</comment>
<feature type="binding site" evidence="16 17">
    <location>
        <position position="75"/>
    </location>
    <ligand>
        <name>[4Fe-4S] cluster</name>
        <dbReference type="ChEBI" id="CHEBI:49883"/>
        <note>4Fe-4S-S-AdoMet</note>
    </ligand>
</feature>
<keyword evidence="20" id="KW-1185">Reference proteome</keyword>
<dbReference type="GO" id="GO:0004076">
    <property type="term" value="F:biotin synthase activity"/>
    <property type="evidence" value="ECO:0007669"/>
    <property type="project" value="UniProtKB-UniRule"/>
</dbReference>
<dbReference type="EC" id="2.8.1.6" evidence="4 16"/>
<sequence>MTGVLADIIDVAREQVLDRGEGLNQEQVLAVLQLPDDRLDEVLQLAHEVRMKWCGPEVEVEGIISLKTGGCPEDCHFCSQSGLFQSPVRSAWIDIPSLVEAAKQTAKTGATEFCIVAAVRGPDARLLSQVAAGIEAIRNEVDIQIACSLGMLTQEQVDQLKGMGVHRYNHNLETSKSHFPNVVTTHTWEERWDTLRMVREAGMEVCCGGILGMGETLEQRAEFAANLAELEPDEVPLNFLNPRPGTPFGDLDVLPAAEALKSVAAFRLALPRTILRFAGGREITLGDLGAEKGILGGINAVIVGNYLTTLGRPAETDLDLLNELKMPIKALNESL</sequence>
<comment type="caution">
    <text evidence="19">The sequence shown here is derived from an EMBL/GenBank/DDBJ whole genome shotgun (WGS) entry which is preliminary data.</text>
</comment>
<organism evidence="19 20">
    <name type="scientific">Tsukamurella strandjordii</name>
    <dbReference type="NCBI Taxonomy" id="147577"/>
    <lineage>
        <taxon>Bacteria</taxon>
        <taxon>Bacillati</taxon>
        <taxon>Actinomycetota</taxon>
        <taxon>Actinomycetes</taxon>
        <taxon>Mycobacteriales</taxon>
        <taxon>Tsukamurellaceae</taxon>
        <taxon>Tsukamurella</taxon>
    </lineage>
</organism>
<comment type="pathway">
    <text evidence="1 16">Cofactor biosynthesis; biotin biosynthesis; biotin from 7,8-diaminononanoate: step 2/2.</text>
</comment>
<keyword evidence="10 16" id="KW-0093">Biotin biosynthesis</keyword>
<evidence type="ECO:0000256" key="13">
    <source>
        <dbReference type="ARBA" id="ARBA00051157"/>
    </source>
</evidence>
<keyword evidence="11 16" id="KW-0408">Iron</keyword>
<dbReference type="AlphaFoldDB" id="A0AA90N9H4"/>
<feature type="binding site" evidence="16 17">
    <location>
        <position position="276"/>
    </location>
    <ligand>
        <name>[2Fe-2S] cluster</name>
        <dbReference type="ChEBI" id="CHEBI:190135"/>
    </ligand>
</feature>
<evidence type="ECO:0000256" key="7">
    <source>
        <dbReference type="ARBA" id="ARBA00022691"/>
    </source>
</evidence>
<evidence type="ECO:0000256" key="2">
    <source>
        <dbReference type="ARBA" id="ARBA00010765"/>
    </source>
</evidence>
<dbReference type="GO" id="GO:0051539">
    <property type="term" value="F:4 iron, 4 sulfur cluster binding"/>
    <property type="evidence" value="ECO:0007669"/>
    <property type="project" value="UniProtKB-KW"/>
</dbReference>
<dbReference type="InterPro" id="IPR010722">
    <property type="entry name" value="BATS_dom"/>
</dbReference>
<dbReference type="InterPro" id="IPR058240">
    <property type="entry name" value="rSAM_sf"/>
</dbReference>
<protein>
    <recommendedName>
        <fullName evidence="15 16">Biotin synthase</fullName>
        <ecNumber evidence="4 16">2.8.1.6</ecNumber>
    </recommendedName>
</protein>
<feature type="domain" description="Radical SAM core" evidence="18">
    <location>
        <begin position="56"/>
        <end position="281"/>
    </location>
</feature>
<dbReference type="SFLD" id="SFLDS00029">
    <property type="entry name" value="Radical_SAM"/>
    <property type="match status" value="1"/>
</dbReference>
<comment type="cofactor">
    <cofactor evidence="17">
        <name>[2Fe-2S] cluster</name>
        <dbReference type="ChEBI" id="CHEBI:190135"/>
    </cofactor>
    <text evidence="17">Binds 1 [2Fe-2S] cluster. The cluster is coordinated with 3 cysteines and 1 arginine.</text>
</comment>
<dbReference type="Pfam" id="PF04055">
    <property type="entry name" value="Radical_SAM"/>
    <property type="match status" value="1"/>
</dbReference>
<dbReference type="PANTHER" id="PTHR22976:SF2">
    <property type="entry name" value="BIOTIN SYNTHASE, MITOCHONDRIAL"/>
    <property type="match status" value="1"/>
</dbReference>
<feature type="binding site" evidence="16 17">
    <location>
        <position position="114"/>
    </location>
    <ligand>
        <name>[2Fe-2S] cluster</name>
        <dbReference type="ChEBI" id="CHEBI:190135"/>
    </ligand>
</feature>
<evidence type="ECO:0000256" key="12">
    <source>
        <dbReference type="ARBA" id="ARBA00023014"/>
    </source>
</evidence>
<evidence type="ECO:0000256" key="17">
    <source>
        <dbReference type="PIRSR" id="PIRSR001619-1"/>
    </source>
</evidence>
<dbReference type="GO" id="GO:0005506">
    <property type="term" value="F:iron ion binding"/>
    <property type="evidence" value="ECO:0007669"/>
    <property type="project" value="UniProtKB-UniRule"/>
</dbReference>
<dbReference type="Proteomes" id="UP001178281">
    <property type="component" value="Unassembled WGS sequence"/>
</dbReference>
<evidence type="ECO:0000256" key="14">
    <source>
        <dbReference type="ARBA" id="ARBA00057568"/>
    </source>
</evidence>
<dbReference type="NCBIfam" id="TIGR00433">
    <property type="entry name" value="bioB"/>
    <property type="match status" value="1"/>
</dbReference>
<name>A0AA90N9H4_9ACTN</name>
<evidence type="ECO:0000313" key="20">
    <source>
        <dbReference type="Proteomes" id="UP001178281"/>
    </source>
</evidence>
<gene>
    <name evidence="16 19" type="primary">bioB</name>
    <name evidence="19" type="ORF">Q7X28_06220</name>
</gene>
<dbReference type="PIRSF" id="PIRSF001619">
    <property type="entry name" value="Biotin_synth"/>
    <property type="match status" value="1"/>
</dbReference>
<evidence type="ECO:0000256" key="6">
    <source>
        <dbReference type="ARBA" id="ARBA00022679"/>
    </source>
</evidence>
<dbReference type="RefSeq" id="WP_220658971.1">
    <property type="nucleotide sequence ID" value="NZ_BAAAII010000005.1"/>
</dbReference>
<evidence type="ECO:0000256" key="15">
    <source>
        <dbReference type="ARBA" id="ARBA00070199"/>
    </source>
</evidence>
<dbReference type="InterPro" id="IPR024177">
    <property type="entry name" value="Biotin_synthase"/>
</dbReference>
<dbReference type="SMART" id="SM00876">
    <property type="entry name" value="BATS"/>
    <property type="match status" value="1"/>
</dbReference>
<dbReference type="SUPFAM" id="SSF102114">
    <property type="entry name" value="Radical SAM enzymes"/>
    <property type="match status" value="1"/>
</dbReference>
<dbReference type="EMBL" id="JAUTIX010000002">
    <property type="protein sequence ID" value="MDP0397518.1"/>
    <property type="molecule type" value="Genomic_DNA"/>
</dbReference>
<dbReference type="PANTHER" id="PTHR22976">
    <property type="entry name" value="BIOTIN SYNTHASE"/>
    <property type="match status" value="1"/>
</dbReference>
<evidence type="ECO:0000256" key="5">
    <source>
        <dbReference type="ARBA" id="ARBA00022485"/>
    </source>
</evidence>
<evidence type="ECO:0000256" key="8">
    <source>
        <dbReference type="ARBA" id="ARBA00022714"/>
    </source>
</evidence>
<comment type="function">
    <text evidence="14 16">Catalyzes the conversion of dethiobiotin (DTB) to biotin by the insertion of a sulfur atom into dethiobiotin via a radical-based mechanism.</text>
</comment>
<dbReference type="CDD" id="cd01335">
    <property type="entry name" value="Radical_SAM"/>
    <property type="match status" value="1"/>
</dbReference>
<dbReference type="InterPro" id="IPR006638">
    <property type="entry name" value="Elp3/MiaA/NifB-like_rSAM"/>
</dbReference>
<evidence type="ECO:0000256" key="16">
    <source>
        <dbReference type="HAMAP-Rule" id="MF_01694"/>
    </source>
</evidence>
<keyword evidence="9 16" id="KW-0479">Metal-binding</keyword>
<evidence type="ECO:0000256" key="4">
    <source>
        <dbReference type="ARBA" id="ARBA00012236"/>
    </source>
</evidence>
<keyword evidence="8 16" id="KW-0001">2Fe-2S</keyword>
<keyword evidence="12 16" id="KW-0411">Iron-sulfur</keyword>
<evidence type="ECO:0000259" key="18">
    <source>
        <dbReference type="PROSITE" id="PS51918"/>
    </source>
</evidence>
<evidence type="ECO:0000256" key="3">
    <source>
        <dbReference type="ARBA" id="ARBA00011738"/>
    </source>
</evidence>
<evidence type="ECO:0000313" key="19">
    <source>
        <dbReference type="EMBL" id="MDP0397518.1"/>
    </source>
</evidence>
<dbReference type="InterPro" id="IPR013785">
    <property type="entry name" value="Aldolase_TIM"/>
</dbReference>
<dbReference type="FunFam" id="3.20.20.70:FF:000026">
    <property type="entry name" value="Biotin synthase"/>
    <property type="match status" value="1"/>
</dbReference>
<dbReference type="HAMAP" id="MF_01694">
    <property type="entry name" value="BioB"/>
    <property type="match status" value="1"/>
</dbReference>